<name>A0A811SEX7_9POAL</name>
<accession>A0A811SEX7</accession>
<evidence type="ECO:0000313" key="2">
    <source>
        <dbReference type="Proteomes" id="UP000604825"/>
    </source>
</evidence>
<organism evidence="1 2">
    <name type="scientific">Miscanthus lutarioriparius</name>
    <dbReference type="NCBI Taxonomy" id="422564"/>
    <lineage>
        <taxon>Eukaryota</taxon>
        <taxon>Viridiplantae</taxon>
        <taxon>Streptophyta</taxon>
        <taxon>Embryophyta</taxon>
        <taxon>Tracheophyta</taxon>
        <taxon>Spermatophyta</taxon>
        <taxon>Magnoliopsida</taxon>
        <taxon>Liliopsida</taxon>
        <taxon>Poales</taxon>
        <taxon>Poaceae</taxon>
        <taxon>PACMAD clade</taxon>
        <taxon>Panicoideae</taxon>
        <taxon>Andropogonodae</taxon>
        <taxon>Andropogoneae</taxon>
        <taxon>Saccharinae</taxon>
        <taxon>Miscanthus</taxon>
    </lineage>
</organism>
<dbReference type="EMBL" id="CAJGYO010000019">
    <property type="protein sequence ID" value="CAD6339118.1"/>
    <property type="molecule type" value="Genomic_DNA"/>
</dbReference>
<dbReference type="Proteomes" id="UP000604825">
    <property type="component" value="Unassembled WGS sequence"/>
</dbReference>
<gene>
    <name evidence="1" type="ORF">NCGR_LOCUS63216</name>
</gene>
<protein>
    <submittedName>
        <fullName evidence="1">Uncharacterized protein</fullName>
    </submittedName>
</protein>
<comment type="caution">
    <text evidence="1">The sequence shown here is derived from an EMBL/GenBank/DDBJ whole genome shotgun (WGS) entry which is preliminary data.</text>
</comment>
<dbReference type="AlphaFoldDB" id="A0A811SEX7"/>
<keyword evidence="2" id="KW-1185">Reference proteome</keyword>
<sequence length="81" mass="8469">MPAHSSFSPISSSTASSIRGFIKSKLSLDNVGIGTLGSSVGMETPEETLIRIAYGGYRCHVNATSGGGTYSPEDDDEFPLL</sequence>
<dbReference type="OrthoDB" id="632423at2759"/>
<proteinExistence type="predicted"/>
<reference evidence="1" key="1">
    <citation type="submission" date="2020-10" db="EMBL/GenBank/DDBJ databases">
        <authorList>
            <person name="Han B."/>
            <person name="Lu T."/>
            <person name="Zhao Q."/>
            <person name="Huang X."/>
            <person name="Zhao Y."/>
        </authorList>
    </citation>
    <scope>NUCLEOTIDE SEQUENCE</scope>
</reference>
<evidence type="ECO:0000313" key="1">
    <source>
        <dbReference type="EMBL" id="CAD6339118.1"/>
    </source>
</evidence>